<evidence type="ECO:0000256" key="8">
    <source>
        <dbReference type="PIRSR" id="PIRSR001021-2"/>
    </source>
</evidence>
<dbReference type="InterPro" id="IPR015237">
    <property type="entry name" value="Alpha-amylase_C_pro"/>
</dbReference>
<dbReference type="GO" id="GO:0004553">
    <property type="term" value="F:hydrolase activity, hydrolyzing O-glycosyl compounds"/>
    <property type="evidence" value="ECO:0007669"/>
    <property type="project" value="InterPro"/>
</dbReference>
<keyword evidence="3 8" id="KW-0479">Metal-binding</keyword>
<evidence type="ECO:0000259" key="9">
    <source>
        <dbReference type="SMART" id="SM00642"/>
    </source>
</evidence>
<keyword evidence="4" id="KW-0378">Hydrolase</keyword>
<dbReference type="SUPFAM" id="SSF51445">
    <property type="entry name" value="(Trans)glycosidases"/>
    <property type="match status" value="1"/>
</dbReference>
<dbReference type="SMART" id="SM00642">
    <property type="entry name" value="Aamy"/>
    <property type="match status" value="1"/>
</dbReference>
<evidence type="ECO:0000256" key="3">
    <source>
        <dbReference type="ARBA" id="ARBA00022723"/>
    </source>
</evidence>
<keyword evidence="5" id="KW-0119">Carbohydrate metabolism</keyword>
<dbReference type="CDD" id="cd11318">
    <property type="entry name" value="AmyAc_bac_fung_AmyA"/>
    <property type="match status" value="1"/>
</dbReference>
<dbReference type="AlphaFoldDB" id="A0A4V2S0B9"/>
<reference evidence="10" key="4">
    <citation type="submission" date="2024-05" db="EMBL/GenBank/DDBJ databases">
        <authorList>
            <person name="Sun Q."/>
            <person name="Zhou Y."/>
        </authorList>
    </citation>
    <scope>NUCLEOTIDE SEQUENCE</scope>
    <source>
        <strain evidence="10">CGMCC 1.15644</strain>
    </source>
</reference>
<dbReference type="RefSeq" id="WP_132529200.1">
    <property type="nucleotide sequence ID" value="NZ_BMJO01000001.1"/>
</dbReference>
<dbReference type="OrthoDB" id="9806009at2"/>
<reference evidence="10" key="1">
    <citation type="journal article" date="2014" name="Int. J. Syst. Evol. Microbiol.">
        <title>Complete genome of a new Firmicutes species belonging to the dominant human colonic microbiota ('Ruminococcus bicirculans') reveals two chromosomes and a selective capacity to utilize plant glucans.</title>
        <authorList>
            <consortium name="NISC Comparative Sequencing Program"/>
            <person name="Wegmann U."/>
            <person name="Louis P."/>
            <person name="Goesmann A."/>
            <person name="Henrissat B."/>
            <person name="Duncan S.H."/>
            <person name="Flint H.J."/>
        </authorList>
    </citation>
    <scope>NUCLEOTIDE SEQUENCE</scope>
    <source>
        <strain evidence="10">CGMCC 1.15644</strain>
    </source>
</reference>
<dbReference type="Gene3D" id="3.20.20.80">
    <property type="entry name" value="Glycosidases"/>
    <property type="match status" value="1"/>
</dbReference>
<dbReference type="GO" id="GO:0005975">
    <property type="term" value="P:carbohydrate metabolic process"/>
    <property type="evidence" value="ECO:0007669"/>
    <property type="project" value="InterPro"/>
</dbReference>
<keyword evidence="6" id="KW-0326">Glycosidase</keyword>
<proteinExistence type="inferred from homology"/>
<comment type="cofactor">
    <cofactor evidence="1">
        <name>Ca(2+)</name>
        <dbReference type="ChEBI" id="CHEBI:29108"/>
    </cofactor>
</comment>
<dbReference type="EMBL" id="BMJO01000001">
    <property type="protein sequence ID" value="GGE42561.1"/>
    <property type="molecule type" value="Genomic_DNA"/>
</dbReference>
<evidence type="ECO:0000256" key="1">
    <source>
        <dbReference type="ARBA" id="ARBA00001913"/>
    </source>
</evidence>
<dbReference type="PIRSF" id="PIRSF001021">
    <property type="entry name" value="Alph-amls_thrmst"/>
    <property type="match status" value="1"/>
</dbReference>
<accession>A0A4V2S0B9</accession>
<evidence type="ECO:0000313" key="12">
    <source>
        <dbReference type="Proteomes" id="UP000295684"/>
    </source>
</evidence>
<keyword evidence="8" id="KW-0106">Calcium</keyword>
<feature type="domain" description="Glycosyl hydrolase family 13 catalytic" evidence="9">
    <location>
        <begin position="4"/>
        <end position="402"/>
    </location>
</feature>
<dbReference type="GO" id="GO:0005509">
    <property type="term" value="F:calcium ion binding"/>
    <property type="evidence" value="ECO:0007669"/>
    <property type="project" value="InterPro"/>
</dbReference>
<dbReference type="Gene3D" id="2.60.40.1180">
    <property type="entry name" value="Golgi alpha-mannosidase II"/>
    <property type="match status" value="1"/>
</dbReference>
<comment type="caution">
    <text evidence="11">The sequence shown here is derived from an EMBL/GenBank/DDBJ whole genome shotgun (WGS) entry which is preliminary data.</text>
</comment>
<name>A0A4V2S0B9_9SPHI</name>
<evidence type="ECO:0000313" key="13">
    <source>
        <dbReference type="Proteomes" id="UP000622648"/>
    </source>
</evidence>
<feature type="binding site" evidence="8">
    <location>
        <position position="203"/>
    </location>
    <ligand>
        <name>Ca(2+)</name>
        <dbReference type="ChEBI" id="CHEBI:29108"/>
        <label>1</label>
    </ligand>
</feature>
<sequence>MQNQTLIQYFHWYYNDTQNLWVKVVKEAAYLKEIGVTGVWLPPAYKASTGAISVGYDIYDLFDLGEFDQKGSINTKYGSKQEYLEAIQALQQQGIIAMADIVFNHKAGADEVEKVKVRTVNPENRNEFTSDVFEIEAWTKFTFPNRKGKYSTFTWDHQCFSGVDWAEDRKETAIYSIQNFVGEGFEEVPSTELGNYDYLMFSDIDFRNRAVVEELKYWGEWVVDNTHIDGFRLDAVKHINPEFIKEWLEHLDTKYDKQFFIVAEDWNVDNYESQLEYIKLMEGRTQIFDSLLHHNFFIASKEGNTFDMRTILNNTLVEMAPDSAVTFVDNHDSQPLQALESYVDFWFRPIAYAIILLRTQGIPCLFFPDLYGGIYDDKDKEGDVVHVELAILPEVEIMSKIRAAFAYGEQHDYFDHGNCIGWTRSGDDDHNNSGLAVVLSNSEEGYKTMQIGKNFTGKTFIDALGHRPQEVVIDDKGCAEFHCNAGSVSVWILKEAEGF</sequence>
<feature type="binding site" evidence="8">
    <location>
        <position position="104"/>
    </location>
    <ligand>
        <name>Ca(2+)</name>
        <dbReference type="ChEBI" id="CHEBI:29108"/>
        <label>1</label>
    </ligand>
</feature>
<dbReference type="InterPro" id="IPR013780">
    <property type="entry name" value="Glyco_hydro_b"/>
</dbReference>
<evidence type="ECO:0000313" key="10">
    <source>
        <dbReference type="EMBL" id="GGE42561.1"/>
    </source>
</evidence>
<protein>
    <submittedName>
        <fullName evidence="11">Alpha-amylase</fullName>
    </submittedName>
</protein>
<dbReference type="Pfam" id="PF09154">
    <property type="entry name" value="Alpha-amy_C_pro"/>
    <property type="match status" value="1"/>
</dbReference>
<evidence type="ECO:0000256" key="5">
    <source>
        <dbReference type="ARBA" id="ARBA00023277"/>
    </source>
</evidence>
<dbReference type="SUPFAM" id="SSF51011">
    <property type="entry name" value="Glycosyl hydrolase domain"/>
    <property type="match status" value="1"/>
</dbReference>
<feature type="active site" description="Nucleophile" evidence="7">
    <location>
        <position position="234"/>
    </location>
</feature>
<evidence type="ECO:0000256" key="4">
    <source>
        <dbReference type="ARBA" id="ARBA00022801"/>
    </source>
</evidence>
<feature type="active site" description="Proton donor" evidence="7">
    <location>
        <position position="264"/>
    </location>
</feature>
<reference evidence="11 12" key="3">
    <citation type="submission" date="2019-03" db="EMBL/GenBank/DDBJ databases">
        <title>Genomic Encyclopedia of Type Strains, Phase IV (KMG-IV): sequencing the most valuable type-strain genomes for metagenomic binning, comparative biology and taxonomic classification.</title>
        <authorList>
            <person name="Goeker M."/>
        </authorList>
    </citation>
    <scope>NUCLEOTIDE SEQUENCE [LARGE SCALE GENOMIC DNA]</scope>
    <source>
        <strain evidence="11 12">DSM 103236</strain>
    </source>
</reference>
<dbReference type="NCBIfam" id="NF006968">
    <property type="entry name" value="PRK09441.1-1"/>
    <property type="match status" value="1"/>
</dbReference>
<feature type="binding site" evidence="8">
    <location>
        <position position="238"/>
    </location>
    <ligand>
        <name>Ca(2+)</name>
        <dbReference type="ChEBI" id="CHEBI:29108"/>
        <label>1</label>
    </ligand>
</feature>
<evidence type="ECO:0000256" key="7">
    <source>
        <dbReference type="PIRSR" id="PIRSR001021-1"/>
    </source>
</evidence>
<evidence type="ECO:0000256" key="6">
    <source>
        <dbReference type="ARBA" id="ARBA00023295"/>
    </source>
</evidence>
<dbReference type="InterPro" id="IPR006047">
    <property type="entry name" value="GH13_cat_dom"/>
</dbReference>
<dbReference type="NCBIfam" id="NF006969">
    <property type="entry name" value="PRK09441.1-2"/>
    <property type="match status" value="1"/>
</dbReference>
<feature type="binding site" evidence="8">
    <location>
        <position position="205"/>
    </location>
    <ligand>
        <name>Ca(2+)</name>
        <dbReference type="ChEBI" id="CHEBI:29108"/>
        <label>2</label>
    </ligand>
</feature>
<dbReference type="EMBL" id="SLWO01000001">
    <property type="protein sequence ID" value="TCO31046.1"/>
    <property type="molecule type" value="Genomic_DNA"/>
</dbReference>
<dbReference type="InterPro" id="IPR013776">
    <property type="entry name" value="A-amylase_thermo"/>
</dbReference>
<keyword evidence="13" id="KW-1185">Reference proteome</keyword>
<evidence type="ECO:0000256" key="2">
    <source>
        <dbReference type="ARBA" id="ARBA00008061"/>
    </source>
</evidence>
<dbReference type="InterPro" id="IPR017853">
    <property type="entry name" value="GH"/>
</dbReference>
<organism evidence="11 12">
    <name type="scientific">Pedobacter psychrotolerans</name>
    <dbReference type="NCBI Taxonomy" id="1843235"/>
    <lineage>
        <taxon>Bacteria</taxon>
        <taxon>Pseudomonadati</taxon>
        <taxon>Bacteroidota</taxon>
        <taxon>Sphingobacteriia</taxon>
        <taxon>Sphingobacteriales</taxon>
        <taxon>Sphingobacteriaceae</taxon>
        <taxon>Pedobacter</taxon>
    </lineage>
</organism>
<dbReference type="PANTHER" id="PTHR43447">
    <property type="entry name" value="ALPHA-AMYLASE"/>
    <property type="match status" value="1"/>
</dbReference>
<dbReference type="Pfam" id="PF00128">
    <property type="entry name" value="Alpha-amylase"/>
    <property type="match status" value="1"/>
</dbReference>
<comment type="similarity">
    <text evidence="2">Belongs to the glycosyl hydrolase 13 family.</text>
</comment>
<dbReference type="Gene3D" id="2.40.30.140">
    <property type="match status" value="1"/>
</dbReference>
<feature type="binding site" evidence="8">
    <location>
        <position position="197"/>
    </location>
    <ligand>
        <name>Ca(2+)</name>
        <dbReference type="ChEBI" id="CHEBI:29108"/>
        <label>1</label>
    </ligand>
</feature>
<reference evidence="13" key="2">
    <citation type="journal article" date="2019" name="Int. J. Syst. Evol. Microbiol.">
        <title>The Global Catalogue of Microorganisms (GCM) 10K type strain sequencing project: providing services to taxonomists for standard genome sequencing and annotation.</title>
        <authorList>
            <consortium name="The Broad Institute Genomics Platform"/>
            <consortium name="The Broad Institute Genome Sequencing Center for Infectious Disease"/>
            <person name="Wu L."/>
            <person name="Ma J."/>
        </authorList>
    </citation>
    <scope>NUCLEOTIDE SEQUENCE [LARGE SCALE GENOMIC DNA]</scope>
    <source>
        <strain evidence="13">CGMCC 1.15644</strain>
    </source>
</reference>
<dbReference type="Proteomes" id="UP000622648">
    <property type="component" value="Unassembled WGS sequence"/>
</dbReference>
<gene>
    <name evidence="11" type="ORF">EV200_101492</name>
    <name evidence="10" type="ORF">GCM10011413_05670</name>
</gene>
<evidence type="ECO:0000313" key="11">
    <source>
        <dbReference type="EMBL" id="TCO31046.1"/>
    </source>
</evidence>
<dbReference type="Proteomes" id="UP000295684">
    <property type="component" value="Unassembled WGS sequence"/>
</dbReference>